<keyword evidence="2" id="KW-1185">Reference proteome</keyword>
<proteinExistence type="predicted"/>
<reference evidence="1 2" key="1">
    <citation type="submission" date="2009-12" db="EMBL/GenBank/DDBJ databases">
        <title>The Genome Sequence of Anolis carolinensis (Green Anole Lizard).</title>
        <authorList>
            <consortium name="The Genome Sequencing Platform"/>
            <person name="Di Palma F."/>
            <person name="Alfoldi J."/>
            <person name="Heiman D."/>
            <person name="Young S."/>
            <person name="Grabherr M."/>
            <person name="Johnson J."/>
            <person name="Lander E.S."/>
            <person name="Lindblad-Toh K."/>
        </authorList>
    </citation>
    <scope>NUCLEOTIDE SEQUENCE [LARGE SCALE GENOMIC DNA]</scope>
    <source>
        <strain evidence="1 2">JBL SC #1</strain>
    </source>
</reference>
<organism evidence="1 2">
    <name type="scientific">Anolis carolinensis</name>
    <name type="common">Green anole</name>
    <name type="synonym">American chameleon</name>
    <dbReference type="NCBI Taxonomy" id="28377"/>
    <lineage>
        <taxon>Eukaryota</taxon>
        <taxon>Metazoa</taxon>
        <taxon>Chordata</taxon>
        <taxon>Craniata</taxon>
        <taxon>Vertebrata</taxon>
        <taxon>Euteleostomi</taxon>
        <taxon>Lepidosauria</taxon>
        <taxon>Squamata</taxon>
        <taxon>Bifurcata</taxon>
        <taxon>Unidentata</taxon>
        <taxon>Episquamata</taxon>
        <taxon>Toxicofera</taxon>
        <taxon>Iguania</taxon>
        <taxon>Dactyloidae</taxon>
        <taxon>Anolis</taxon>
    </lineage>
</organism>
<accession>A0A803TNN8</accession>
<dbReference type="AlphaFoldDB" id="A0A803TNN8"/>
<reference evidence="1" key="3">
    <citation type="submission" date="2025-09" db="UniProtKB">
        <authorList>
            <consortium name="Ensembl"/>
        </authorList>
    </citation>
    <scope>IDENTIFICATION</scope>
</reference>
<dbReference type="Proteomes" id="UP000001646">
    <property type="component" value="Chromosome 5"/>
</dbReference>
<evidence type="ECO:0000313" key="2">
    <source>
        <dbReference type="Proteomes" id="UP000001646"/>
    </source>
</evidence>
<dbReference type="InParanoid" id="A0A803TNN8"/>
<sequence>MSQNKSHSLNLRGRLIPNKQILAVVPNLWSSRWLGFLGYKPRELFSPKPGLYSSIYGKSVFTPSILQKF</sequence>
<protein>
    <submittedName>
        <fullName evidence="1">Uncharacterized protein</fullName>
    </submittedName>
</protein>
<name>A0A803TNN8_ANOCA</name>
<reference evidence="1" key="2">
    <citation type="submission" date="2025-08" db="UniProtKB">
        <authorList>
            <consortium name="Ensembl"/>
        </authorList>
    </citation>
    <scope>IDENTIFICATION</scope>
</reference>
<dbReference type="Ensembl" id="ENSACAT00000051979.1">
    <property type="protein sequence ID" value="ENSACAP00000036828.1"/>
    <property type="gene ID" value="ENSACAG00000041952.1"/>
</dbReference>
<evidence type="ECO:0000313" key="1">
    <source>
        <dbReference type="Ensembl" id="ENSACAP00000036828.1"/>
    </source>
</evidence>